<dbReference type="AlphaFoldDB" id="B0NP18"/>
<organism evidence="1 2">
    <name type="scientific">Bacteroides stercoris ATCC 43183</name>
    <dbReference type="NCBI Taxonomy" id="449673"/>
    <lineage>
        <taxon>Bacteria</taxon>
        <taxon>Pseudomonadati</taxon>
        <taxon>Bacteroidota</taxon>
        <taxon>Bacteroidia</taxon>
        <taxon>Bacteroidales</taxon>
        <taxon>Bacteroidaceae</taxon>
        <taxon>Bacteroides</taxon>
    </lineage>
</organism>
<reference evidence="1 2" key="1">
    <citation type="submission" date="2007-11" db="EMBL/GenBank/DDBJ databases">
        <title>Draft genome sequence of Bacteroides stercoris(ATCC 43183).</title>
        <authorList>
            <person name="Sudarsanam P."/>
            <person name="Ley R."/>
            <person name="Guruge J."/>
            <person name="Turnbaugh P.J."/>
            <person name="Mahowald M."/>
            <person name="Liep D."/>
            <person name="Gordon J."/>
        </authorList>
    </citation>
    <scope>NUCLEOTIDE SEQUENCE [LARGE SCALE GENOMIC DNA]</scope>
    <source>
        <strain evidence="1 2">ATCC 43183</strain>
    </source>
</reference>
<evidence type="ECO:0000313" key="2">
    <source>
        <dbReference type="Proteomes" id="UP000004713"/>
    </source>
</evidence>
<accession>B0NP18</accession>
<reference evidence="1 2" key="2">
    <citation type="submission" date="2007-11" db="EMBL/GenBank/DDBJ databases">
        <authorList>
            <person name="Fulton L."/>
            <person name="Clifton S."/>
            <person name="Fulton B."/>
            <person name="Xu J."/>
            <person name="Minx P."/>
            <person name="Pepin K.H."/>
            <person name="Johnson M."/>
            <person name="Thiruvilangam P."/>
            <person name="Bhonagiri V."/>
            <person name="Nash W.E."/>
            <person name="Mardis E.R."/>
            <person name="Wilson R.K."/>
        </authorList>
    </citation>
    <scope>NUCLEOTIDE SEQUENCE [LARGE SCALE GENOMIC DNA]</scope>
    <source>
        <strain evidence="1 2">ATCC 43183</strain>
    </source>
</reference>
<gene>
    <name evidence="1" type="ORF">BACSTE_01136</name>
</gene>
<dbReference type="EMBL" id="ABFZ02000018">
    <property type="protein sequence ID" value="EDS15697.1"/>
    <property type="molecule type" value="Genomic_DNA"/>
</dbReference>
<proteinExistence type="predicted"/>
<dbReference type="HOGENOM" id="CLU_3149677_0_0_10"/>
<dbReference type="Proteomes" id="UP000004713">
    <property type="component" value="Unassembled WGS sequence"/>
</dbReference>
<sequence length="48" mass="5574">MARIAEREYPSCEAHGRGLPKIGSFNRLPGLFFSFLCVEFTNKFYICR</sequence>
<protein>
    <submittedName>
        <fullName evidence="1">Uncharacterized protein</fullName>
    </submittedName>
</protein>
<comment type="caution">
    <text evidence="1">The sequence shown here is derived from an EMBL/GenBank/DDBJ whole genome shotgun (WGS) entry which is preliminary data.</text>
</comment>
<name>B0NP18_BACSE</name>
<evidence type="ECO:0000313" key="1">
    <source>
        <dbReference type="EMBL" id="EDS15697.1"/>
    </source>
</evidence>